<dbReference type="AlphaFoldDB" id="A0A8J1UBQ1"/>
<evidence type="ECO:0000313" key="10">
    <source>
        <dbReference type="EMBL" id="CAH1780968.1"/>
    </source>
</evidence>
<evidence type="ECO:0000256" key="5">
    <source>
        <dbReference type="ARBA" id="ARBA00022989"/>
    </source>
</evidence>
<dbReference type="NCBIfam" id="TIGR00836">
    <property type="entry name" value="amt"/>
    <property type="match status" value="1"/>
</dbReference>
<accession>A0A8J1UBQ1</accession>
<feature type="transmembrane region" description="Helical" evidence="8">
    <location>
        <begin position="110"/>
        <end position="131"/>
    </location>
</feature>
<dbReference type="InterPro" id="IPR024041">
    <property type="entry name" value="NH4_transpt_AmtB-like_dom"/>
</dbReference>
<reference evidence="10" key="1">
    <citation type="submission" date="2022-03" db="EMBL/GenBank/DDBJ databases">
        <authorList>
            <person name="Martin C."/>
        </authorList>
    </citation>
    <scope>NUCLEOTIDE SEQUENCE</scope>
</reference>
<feature type="transmembrane region" description="Helical" evidence="8">
    <location>
        <begin position="298"/>
        <end position="322"/>
    </location>
</feature>
<comment type="subcellular location">
    <subcellularLocation>
        <location evidence="8">Cell membrane</location>
        <topology evidence="8">Multi-pass membrane protein</topology>
    </subcellularLocation>
    <subcellularLocation>
        <location evidence="1">Membrane</location>
        <topology evidence="1">Multi-pass membrane protein</topology>
    </subcellularLocation>
</comment>
<dbReference type="InterPro" id="IPR018047">
    <property type="entry name" value="Ammonium_transpt_CS"/>
</dbReference>
<evidence type="ECO:0000256" key="4">
    <source>
        <dbReference type="ARBA" id="ARBA00022692"/>
    </source>
</evidence>
<feature type="transmembrane region" description="Helical" evidence="8">
    <location>
        <begin position="262"/>
        <end position="286"/>
    </location>
</feature>
<dbReference type="InterPro" id="IPR029020">
    <property type="entry name" value="Ammonium/urea_transptr"/>
</dbReference>
<keyword evidence="3 8" id="KW-0813">Transport</keyword>
<feature type="transmembrane region" description="Helical" evidence="8">
    <location>
        <begin position="190"/>
        <end position="211"/>
    </location>
</feature>
<dbReference type="FunFam" id="1.10.3430.10:FF:000010">
    <property type="entry name" value="Ammonium transporter"/>
    <property type="match status" value="1"/>
</dbReference>
<comment type="caution">
    <text evidence="10">The sequence shown here is derived from an EMBL/GenBank/DDBJ whole genome shotgun (WGS) entry which is preliminary data.</text>
</comment>
<evidence type="ECO:0000256" key="7">
    <source>
        <dbReference type="ARBA" id="ARBA00023177"/>
    </source>
</evidence>
<dbReference type="GO" id="GO:0008519">
    <property type="term" value="F:ammonium channel activity"/>
    <property type="evidence" value="ECO:0007669"/>
    <property type="project" value="InterPro"/>
</dbReference>
<feature type="compositionally biased region" description="Basic and acidic residues" evidence="9">
    <location>
        <begin position="492"/>
        <end position="518"/>
    </location>
</feature>
<evidence type="ECO:0000256" key="9">
    <source>
        <dbReference type="SAM" id="MobiDB-lite"/>
    </source>
</evidence>
<keyword evidence="7 8" id="KW-0924">Ammonia transport</keyword>
<keyword evidence="4 8" id="KW-0812">Transmembrane</keyword>
<sequence length="537" mass="58232">MENLTNINDPQRLYDELKTDFDSVKKNLDIFFLVVVACIIYFMQCGFALLECGAVRSKNTTNILIKNLLDSCIGGLSYWIFGYAFAFGPEGNAFISWKHFASEGMDPDGYAHWFFHFVFAATAATIVSGAVAERCDFIAYFAYSIAITGFVYPVASHWAWDEKGWLYQGVTFNETMGNETVEVNVGFQDFAGSTVVHLLGGASSLVAAFILGPRIGRFEDGYPVEIKGHSVPLTAIGGFILTFGFFAFNGGSQGAISNAGDGGAVCLSMVNTVISGSFGAITALILKKMGIFGRDRKWSILVTINGALTGMVSICAGCNVVYPWGAAVTGAIGGLTFLLWSHLILKCKIDDPLDAVAVHMGGGIWGTIAVPIFMAPEKDGSNPGILFDISSRAPWMRFGWNVAGMVSIFVWAFGISAIMWLILRLLKLHRVSEEIETKGLDIPKHGEPAYPAEAYGHGWETKGSALKELAGKSMSETMFGDKTASVRKRVSQRMESDKMMENPEAHAIFKSDQERSDRNSSGPSDGHVNAALDTSQL</sequence>
<dbReference type="PROSITE" id="PS01219">
    <property type="entry name" value="AMMONIUM_TRANSP"/>
    <property type="match status" value="1"/>
</dbReference>
<keyword evidence="11" id="KW-1185">Reference proteome</keyword>
<evidence type="ECO:0000256" key="1">
    <source>
        <dbReference type="ARBA" id="ARBA00004141"/>
    </source>
</evidence>
<feature type="transmembrane region" description="Helical" evidence="8">
    <location>
        <begin position="30"/>
        <end position="55"/>
    </location>
</feature>
<comment type="similarity">
    <text evidence="2 8">Belongs to the ammonia transporter channel (TC 1.A.11.2) family.</text>
</comment>
<feature type="region of interest" description="Disordered" evidence="9">
    <location>
        <begin position="485"/>
        <end position="537"/>
    </location>
</feature>
<evidence type="ECO:0000256" key="8">
    <source>
        <dbReference type="RuleBase" id="RU362002"/>
    </source>
</evidence>
<dbReference type="GO" id="GO:0097272">
    <property type="term" value="P:ammonium homeostasis"/>
    <property type="evidence" value="ECO:0007669"/>
    <property type="project" value="TreeGrafter"/>
</dbReference>
<keyword evidence="5 8" id="KW-1133">Transmembrane helix</keyword>
<evidence type="ECO:0000313" key="11">
    <source>
        <dbReference type="Proteomes" id="UP000749559"/>
    </source>
</evidence>
<gene>
    <name evidence="10" type="ORF">OFUS_LOCUS7598</name>
</gene>
<feature type="transmembrane region" description="Helical" evidence="8">
    <location>
        <begin position="231"/>
        <end position="250"/>
    </location>
</feature>
<feature type="transmembrane region" description="Helical" evidence="8">
    <location>
        <begin position="357"/>
        <end position="375"/>
    </location>
</feature>
<keyword evidence="6 8" id="KW-0472">Membrane</keyword>
<dbReference type="OrthoDB" id="534912at2759"/>
<proteinExistence type="inferred from homology"/>
<dbReference type="InterPro" id="IPR001905">
    <property type="entry name" value="Ammonium_transpt"/>
</dbReference>
<dbReference type="Proteomes" id="UP000749559">
    <property type="component" value="Unassembled WGS sequence"/>
</dbReference>
<dbReference type="EMBL" id="CAIIXF020000004">
    <property type="protein sequence ID" value="CAH1780968.1"/>
    <property type="molecule type" value="Genomic_DNA"/>
</dbReference>
<dbReference type="PANTHER" id="PTHR11730:SF6">
    <property type="entry name" value="AMMONIUM TRANSPORTER"/>
    <property type="match status" value="1"/>
</dbReference>
<feature type="transmembrane region" description="Helical" evidence="8">
    <location>
        <begin position="67"/>
        <end position="87"/>
    </location>
</feature>
<dbReference type="SUPFAM" id="SSF111352">
    <property type="entry name" value="Ammonium transporter"/>
    <property type="match status" value="1"/>
</dbReference>
<evidence type="ECO:0000256" key="2">
    <source>
        <dbReference type="ARBA" id="ARBA00005887"/>
    </source>
</evidence>
<protein>
    <recommendedName>
        <fullName evidence="8">Ammonium transporter</fullName>
    </recommendedName>
</protein>
<dbReference type="PANTHER" id="PTHR11730">
    <property type="entry name" value="AMMONIUM TRANSPORTER"/>
    <property type="match status" value="1"/>
</dbReference>
<evidence type="ECO:0000256" key="3">
    <source>
        <dbReference type="ARBA" id="ARBA00022448"/>
    </source>
</evidence>
<feature type="transmembrane region" description="Helical" evidence="8">
    <location>
        <begin position="395"/>
        <end position="423"/>
    </location>
</feature>
<feature type="transmembrane region" description="Helical" evidence="8">
    <location>
        <begin position="138"/>
        <end position="160"/>
    </location>
</feature>
<dbReference type="Gene3D" id="1.10.3430.10">
    <property type="entry name" value="Ammonium transporter AmtB like domains"/>
    <property type="match status" value="1"/>
</dbReference>
<organism evidence="10 11">
    <name type="scientific">Owenia fusiformis</name>
    <name type="common">Polychaete worm</name>
    <dbReference type="NCBI Taxonomy" id="6347"/>
    <lineage>
        <taxon>Eukaryota</taxon>
        <taxon>Metazoa</taxon>
        <taxon>Spiralia</taxon>
        <taxon>Lophotrochozoa</taxon>
        <taxon>Annelida</taxon>
        <taxon>Polychaeta</taxon>
        <taxon>Sedentaria</taxon>
        <taxon>Canalipalpata</taxon>
        <taxon>Sabellida</taxon>
        <taxon>Oweniida</taxon>
        <taxon>Oweniidae</taxon>
        <taxon>Owenia</taxon>
    </lineage>
</organism>
<dbReference type="Pfam" id="PF00909">
    <property type="entry name" value="Ammonium_transp"/>
    <property type="match status" value="1"/>
</dbReference>
<feature type="transmembrane region" description="Helical" evidence="8">
    <location>
        <begin position="328"/>
        <end position="345"/>
    </location>
</feature>
<name>A0A8J1UBQ1_OWEFU</name>
<evidence type="ECO:0000256" key="6">
    <source>
        <dbReference type="ARBA" id="ARBA00023136"/>
    </source>
</evidence>
<dbReference type="GO" id="GO:0005886">
    <property type="term" value="C:plasma membrane"/>
    <property type="evidence" value="ECO:0007669"/>
    <property type="project" value="UniProtKB-SubCell"/>
</dbReference>